<evidence type="ECO:0000256" key="4">
    <source>
        <dbReference type="ARBA" id="ARBA00022842"/>
    </source>
</evidence>
<dbReference type="InterPro" id="IPR012340">
    <property type="entry name" value="NA-bd_OB-fold"/>
</dbReference>
<dbReference type="GO" id="GO:0016787">
    <property type="term" value="F:hydrolase activity"/>
    <property type="evidence" value="ECO:0007669"/>
    <property type="project" value="UniProtKB-KW"/>
</dbReference>
<evidence type="ECO:0000313" key="8">
    <source>
        <dbReference type="Proteomes" id="UP000092971"/>
    </source>
</evidence>
<name>A0A1B1YB40_THEST</name>
<accession>A0A1B1YB40</accession>
<dbReference type="PANTHER" id="PTHR30001">
    <property type="entry name" value="RIBONUCLEASE"/>
    <property type="match status" value="1"/>
</dbReference>
<keyword evidence="4" id="KW-0460">Magnesium</keyword>
<dbReference type="Proteomes" id="UP000092971">
    <property type="component" value="Chromosome"/>
</dbReference>
<evidence type="ECO:0000256" key="1">
    <source>
        <dbReference type="ARBA" id="ARBA00001946"/>
    </source>
</evidence>
<dbReference type="SMART" id="SM00316">
    <property type="entry name" value="S1"/>
    <property type="match status" value="1"/>
</dbReference>
<dbReference type="SUPFAM" id="SSF50249">
    <property type="entry name" value="Nucleic acid-binding proteins"/>
    <property type="match status" value="1"/>
</dbReference>
<proteinExistence type="predicted"/>
<dbReference type="GO" id="GO:0005737">
    <property type="term" value="C:cytoplasm"/>
    <property type="evidence" value="ECO:0007669"/>
    <property type="project" value="TreeGrafter"/>
</dbReference>
<dbReference type="InterPro" id="IPR019307">
    <property type="entry name" value="RNA-bd_AU-1/RNase_E/G"/>
</dbReference>
<dbReference type="GO" id="GO:0046872">
    <property type="term" value="F:metal ion binding"/>
    <property type="evidence" value="ECO:0007669"/>
    <property type="project" value="UniProtKB-KW"/>
</dbReference>
<organism evidence="7 8">
    <name type="scientific">Thermoclostridium stercorarium subsp. thermolacticum DSM 2910</name>
    <dbReference type="NCBI Taxonomy" id="1121336"/>
    <lineage>
        <taxon>Bacteria</taxon>
        <taxon>Bacillati</taxon>
        <taxon>Bacillota</taxon>
        <taxon>Clostridia</taxon>
        <taxon>Eubacteriales</taxon>
        <taxon>Oscillospiraceae</taxon>
        <taxon>Thermoclostridium</taxon>
    </lineage>
</organism>
<dbReference type="PANTHER" id="PTHR30001:SF0">
    <property type="entry name" value="RIBONUCLEASE G"/>
    <property type="match status" value="1"/>
</dbReference>
<keyword evidence="2" id="KW-0479">Metal-binding</keyword>
<keyword evidence="3" id="KW-0378">Hydrolase</keyword>
<evidence type="ECO:0000259" key="6">
    <source>
        <dbReference type="PROSITE" id="PS50126"/>
    </source>
</evidence>
<dbReference type="RefSeq" id="WP_054632614.1">
    <property type="nucleotide sequence ID" value="NZ_CP014672.1"/>
</dbReference>
<dbReference type="Gene3D" id="2.40.50.140">
    <property type="entry name" value="Nucleic acid-binding proteins"/>
    <property type="match status" value="1"/>
</dbReference>
<sequence>MTREILVDRKPKLKRIAILEDGELAELHVEYADKTGIVGNIYRGKVEKVFPGMQCAFVDIGADRNAYLSAEEVLPVRKQPYEKKPFPLKIESVIKPGQEITVQVLKDEIGTKGPKVTMNIALPGNLAVLYPLSPGIGISKKIKSESERERLKNMVKKMCPEGMGIVVRTAAEGTAPSEMEKCVRELVEIWEIIRKKEEKGCVPRCLYTEPDLVQRLARSGANLNIKHIVMNDRDEFKSLLEYLSHTAPEMKANVRFFSADYDLFRFYRVDGAIREALSRKVWLKSGGYLVFDQTEALTVIDVNTGKFTGKNNQDETIFKTNCEAARVIARQIRLRDISGIILIDFIDMKDRTHKEEVLSILKEECRKDANQVFIAGMTNLGLVEMTRKKVRNPLREILTEPCPKCGGTGRVTRSFHDND</sequence>
<dbReference type="EMBL" id="CP014672">
    <property type="protein sequence ID" value="ANW97958.1"/>
    <property type="molecule type" value="Genomic_DNA"/>
</dbReference>
<dbReference type="GO" id="GO:0006364">
    <property type="term" value="P:rRNA processing"/>
    <property type="evidence" value="ECO:0007669"/>
    <property type="project" value="TreeGrafter"/>
</dbReference>
<dbReference type="InterPro" id="IPR003029">
    <property type="entry name" value="S1_domain"/>
</dbReference>
<evidence type="ECO:0000256" key="3">
    <source>
        <dbReference type="ARBA" id="ARBA00022801"/>
    </source>
</evidence>
<evidence type="ECO:0000256" key="5">
    <source>
        <dbReference type="ARBA" id="ARBA00022884"/>
    </source>
</evidence>
<comment type="cofactor">
    <cofactor evidence="1">
        <name>Mg(2+)</name>
        <dbReference type="ChEBI" id="CHEBI:18420"/>
    </cofactor>
</comment>
<evidence type="ECO:0000313" key="7">
    <source>
        <dbReference type="EMBL" id="ANW97958.1"/>
    </source>
</evidence>
<dbReference type="CDD" id="cd04453">
    <property type="entry name" value="S1_RNase_E"/>
    <property type="match status" value="1"/>
</dbReference>
<dbReference type="NCBIfam" id="TIGR00757">
    <property type="entry name" value="RNaseEG"/>
    <property type="match status" value="1"/>
</dbReference>
<feature type="domain" description="S1 motif" evidence="6">
    <location>
        <begin position="39"/>
        <end position="121"/>
    </location>
</feature>
<gene>
    <name evidence="7" type="ORF">CSTERTH_02335</name>
</gene>
<evidence type="ECO:0000256" key="2">
    <source>
        <dbReference type="ARBA" id="ARBA00022723"/>
    </source>
</evidence>
<reference evidence="7 8" key="1">
    <citation type="submission" date="2016-02" db="EMBL/GenBank/DDBJ databases">
        <title>Comparison of Clostridium stercorarium subspecies using comparative genomics and transcriptomics.</title>
        <authorList>
            <person name="Schellenberg J."/>
            <person name="Thallinger G."/>
            <person name="Levin D.B."/>
            <person name="Zhang X."/>
            <person name="Alvare G."/>
            <person name="Fristensky B."/>
            <person name="Sparling R."/>
        </authorList>
    </citation>
    <scope>NUCLEOTIDE SEQUENCE [LARGE SCALE GENOMIC DNA]</scope>
    <source>
        <strain evidence="7 8">DSM 2910</strain>
    </source>
</reference>
<dbReference type="InterPro" id="IPR004659">
    <property type="entry name" value="RNase_E/G"/>
</dbReference>
<dbReference type="PROSITE" id="PS50126">
    <property type="entry name" value="S1"/>
    <property type="match status" value="1"/>
</dbReference>
<dbReference type="GO" id="GO:0003723">
    <property type="term" value="F:RNA binding"/>
    <property type="evidence" value="ECO:0007669"/>
    <property type="project" value="UniProtKB-KW"/>
</dbReference>
<dbReference type="GO" id="GO:0004540">
    <property type="term" value="F:RNA nuclease activity"/>
    <property type="evidence" value="ECO:0007669"/>
    <property type="project" value="InterPro"/>
</dbReference>
<dbReference type="AlphaFoldDB" id="A0A1B1YB40"/>
<dbReference type="Pfam" id="PF10150">
    <property type="entry name" value="RNase_E_G"/>
    <property type="match status" value="1"/>
</dbReference>
<dbReference type="OrthoDB" id="9804278at2"/>
<keyword evidence="5" id="KW-0694">RNA-binding</keyword>
<protein>
    <submittedName>
        <fullName evidence="7">Ribonuclease G</fullName>
    </submittedName>
</protein>